<dbReference type="Ensembl" id="ENSXETT00000115509">
    <property type="protein sequence ID" value="ENSXETP00000106763"/>
    <property type="gene ID" value="ENSXETG00000048928"/>
</dbReference>
<evidence type="ECO:0000313" key="5">
    <source>
        <dbReference type="Xenbase" id="XB-GENE-29096051"/>
    </source>
</evidence>
<evidence type="ECO:0000256" key="1">
    <source>
        <dbReference type="SAM" id="MobiDB-lite"/>
    </source>
</evidence>
<feature type="compositionally biased region" description="Basic and acidic residues" evidence="1">
    <location>
        <begin position="134"/>
        <end position="149"/>
    </location>
</feature>
<dbReference type="RefSeq" id="XP_031756585.1">
    <property type="nucleotide sequence ID" value="XM_031900725.1"/>
</dbReference>
<dbReference type="AlphaFoldDB" id="A0A803JFU4"/>
<evidence type="ECO:0000313" key="3">
    <source>
        <dbReference type="Proteomes" id="UP000008143"/>
    </source>
</evidence>
<dbReference type="OrthoDB" id="10445835at2759"/>
<dbReference type="PANTHER" id="PTHR46888">
    <property type="entry name" value="ZINC KNUCKLE DOMAINCONTAINING PROTEIN-RELATED"/>
    <property type="match status" value="1"/>
</dbReference>
<evidence type="ECO:0000313" key="4">
    <source>
        <dbReference type="RefSeq" id="XP_031756585.1"/>
    </source>
</evidence>
<protein>
    <submittedName>
        <fullName evidence="2">Uncharacterized LOC116410370</fullName>
    </submittedName>
    <submittedName>
        <fullName evidence="4">Uncharacterized protein LOC116410370</fullName>
    </submittedName>
</protein>
<dbReference type="Xenbase" id="XB-GENE-29096051">
    <property type="gene designation" value="LOC116410370"/>
</dbReference>
<dbReference type="GeneTree" id="ENSGT00940000159113"/>
<gene>
    <name evidence="2 4 5" type="primary">LOC116410370</name>
</gene>
<evidence type="ECO:0000313" key="2">
    <source>
        <dbReference type="Ensembl" id="ENSXETP00000106763"/>
    </source>
</evidence>
<organism evidence="2">
    <name type="scientific">Xenopus tropicalis</name>
    <name type="common">Western clawed frog</name>
    <name type="synonym">Silurana tropicalis</name>
    <dbReference type="NCBI Taxonomy" id="8364"/>
    <lineage>
        <taxon>Eukaryota</taxon>
        <taxon>Metazoa</taxon>
        <taxon>Chordata</taxon>
        <taxon>Craniata</taxon>
        <taxon>Vertebrata</taxon>
        <taxon>Euteleostomi</taxon>
        <taxon>Amphibia</taxon>
        <taxon>Batrachia</taxon>
        <taxon>Anura</taxon>
        <taxon>Pipoidea</taxon>
        <taxon>Pipidae</taxon>
        <taxon>Xenopodinae</taxon>
        <taxon>Xenopus</taxon>
        <taxon>Silurana</taxon>
    </lineage>
</organism>
<dbReference type="KEGG" id="xtr:116410370"/>
<dbReference type="PANTHER" id="PTHR46888:SF14">
    <property type="entry name" value="71 KDA PROTEIN"/>
    <property type="match status" value="1"/>
</dbReference>
<dbReference type="OMA" id="SSWIYAY"/>
<dbReference type="Proteomes" id="UP000008143">
    <property type="component" value="Chromosome 4"/>
</dbReference>
<reference evidence="2" key="1">
    <citation type="journal article" date="2010" name="Science">
        <title>The genome of the Western clawed frog Xenopus tropicalis.</title>
        <authorList>
            <person name="Hellsten U."/>
            <person name="Harland R.M."/>
            <person name="Gilchrist M.J."/>
            <person name="Hendrix D."/>
            <person name="Jurka J."/>
            <person name="Kapitonov V."/>
            <person name="Ovcharenko I."/>
            <person name="Putnam N.H."/>
            <person name="Shu S."/>
            <person name="Taher L."/>
            <person name="Blitz I.L."/>
            <person name="Blumberg B."/>
            <person name="Dichmann D.S."/>
            <person name="Dubchak I."/>
            <person name="Amaya E."/>
            <person name="Detter J.C."/>
            <person name="Fletcher R."/>
            <person name="Gerhard D.S."/>
            <person name="Goodstein D."/>
            <person name="Graves T."/>
            <person name="Grigoriev I.V."/>
            <person name="Grimwood J."/>
            <person name="Kawashima T."/>
            <person name="Lindquist E."/>
            <person name="Lucas S.M."/>
            <person name="Mead P.E."/>
            <person name="Mitros T."/>
            <person name="Ogino H."/>
            <person name="Ohta Y."/>
            <person name="Poliakov A.V."/>
            <person name="Pollet N."/>
            <person name="Robert J."/>
            <person name="Salamov A."/>
            <person name="Sater A.K."/>
            <person name="Schmutz J."/>
            <person name="Terry A."/>
            <person name="Vize P.D."/>
            <person name="Warren W.C."/>
            <person name="Wells D."/>
            <person name="Wills A."/>
            <person name="Wilson R.K."/>
            <person name="Zimmerman L.B."/>
            <person name="Zorn A.M."/>
            <person name="Grainger R."/>
            <person name="Grammer T."/>
            <person name="Khokha M.K."/>
            <person name="Richardson P.M."/>
            <person name="Rokhsar D.S."/>
        </authorList>
    </citation>
    <scope>NUCLEOTIDE SEQUENCE [LARGE SCALE GENOMIC DNA]</scope>
    <source>
        <strain evidence="2">Nigerian</strain>
    </source>
</reference>
<feature type="region of interest" description="Disordered" evidence="1">
    <location>
        <begin position="126"/>
        <end position="166"/>
    </location>
</feature>
<proteinExistence type="predicted"/>
<sequence>MFVSVKTESISHHMQLVIVGGKVTRELKNSGAYFSLVHPEIINTGDIIPGKTLSVKGVGRNHPKMHVTKCYWDWGVGRGLREVGVFNEIPVNVLLGNDLGCMVTTFVPYDQVALGPATLECDHSPQSVTATGKVQRDSWEGGLKDRRECPTVPEPAVSQSGVKEGEGEERFPLGVPLVQRGRLPAVRDKQRGIPDLVPKLPEVLSGGQQIGQSQESVQECGGQVVRTQSRVPVGSATQTGVKDGSWEPGRAPVPEPVLGEGLVVRVQEGLLMVLVAPKAATNQSVCPEVQGMWVEPSSLCRSGTEQVSTDQVVGIDWVEGCQTVSEFRPRKWGTRDQQEGPKCTKVTIGTEENQLGARDQVPTVSSYGLWPCTHTGTPCSEGTNKDGVNSIRIFLLSSAMDQVDIDPKEREFRPGR</sequence>
<dbReference type="GeneID" id="116410370"/>
<dbReference type="AGR" id="Xenbase:XB-GENE-29096051"/>
<reference evidence="4" key="3">
    <citation type="submission" date="2025-04" db="UniProtKB">
        <authorList>
            <consortium name="RefSeq"/>
        </authorList>
    </citation>
    <scope>IDENTIFICATION</scope>
    <source>
        <strain evidence="4">Nigerian</strain>
        <tissue evidence="4">Liver and blood</tissue>
    </source>
</reference>
<reference evidence="2" key="2">
    <citation type="submission" date="2021-03" db="UniProtKB">
        <authorList>
            <consortium name="Ensembl"/>
        </authorList>
    </citation>
    <scope>IDENTIFICATION</scope>
</reference>
<keyword evidence="3" id="KW-1185">Reference proteome</keyword>
<accession>A0A803JFU4</accession>
<name>A0A803JFU4_XENTR</name>